<dbReference type="Gene3D" id="3.30.420.10">
    <property type="entry name" value="Ribonuclease H-like superfamily/Ribonuclease H"/>
    <property type="match status" value="1"/>
</dbReference>
<keyword evidence="6 11" id="KW-1133">Transmembrane helix</keyword>
<dbReference type="GO" id="GO:0006813">
    <property type="term" value="P:potassium ion transport"/>
    <property type="evidence" value="ECO:0007669"/>
    <property type="project" value="UniProtKB-KW"/>
</dbReference>
<evidence type="ECO:0000256" key="8">
    <source>
        <dbReference type="ARBA" id="ARBA00023136"/>
    </source>
</evidence>
<dbReference type="InterPro" id="IPR013103">
    <property type="entry name" value="RVT_2"/>
</dbReference>
<dbReference type="InterPro" id="IPR050794">
    <property type="entry name" value="CPA2_transporter"/>
</dbReference>
<evidence type="ECO:0000313" key="13">
    <source>
        <dbReference type="EMBL" id="GEU76617.1"/>
    </source>
</evidence>
<feature type="domain" description="Integrase catalytic" evidence="12">
    <location>
        <begin position="190"/>
        <end position="287"/>
    </location>
</feature>
<feature type="transmembrane region" description="Helical" evidence="11">
    <location>
        <begin position="617"/>
        <end position="635"/>
    </location>
</feature>
<keyword evidence="3" id="KW-0633">Potassium transport</keyword>
<keyword evidence="4 11" id="KW-0812">Transmembrane</keyword>
<proteinExistence type="inferred from homology"/>
<keyword evidence="5" id="KW-0630">Potassium</keyword>
<evidence type="ECO:0000256" key="5">
    <source>
        <dbReference type="ARBA" id="ARBA00022958"/>
    </source>
</evidence>
<accession>A0A6L2MTG4</accession>
<dbReference type="InterPro" id="IPR001584">
    <property type="entry name" value="Integrase_cat-core"/>
</dbReference>
<dbReference type="Pfam" id="PF22936">
    <property type="entry name" value="Pol_BBD"/>
    <property type="match status" value="1"/>
</dbReference>
<evidence type="ECO:0000256" key="3">
    <source>
        <dbReference type="ARBA" id="ARBA00022538"/>
    </source>
</evidence>
<dbReference type="InterPro" id="IPR038770">
    <property type="entry name" value="Na+/solute_symporter_sf"/>
</dbReference>
<dbReference type="Gene3D" id="1.20.1530.20">
    <property type="match status" value="1"/>
</dbReference>
<dbReference type="AlphaFoldDB" id="A0A6L2MTG4"/>
<dbReference type="GO" id="GO:0015297">
    <property type="term" value="F:antiporter activity"/>
    <property type="evidence" value="ECO:0007669"/>
    <property type="project" value="InterPro"/>
</dbReference>
<dbReference type="InterPro" id="IPR012337">
    <property type="entry name" value="RNaseH-like_sf"/>
</dbReference>
<evidence type="ECO:0000256" key="7">
    <source>
        <dbReference type="ARBA" id="ARBA00023065"/>
    </source>
</evidence>
<evidence type="ECO:0000256" key="10">
    <source>
        <dbReference type="SAM" id="MobiDB-lite"/>
    </source>
</evidence>
<keyword evidence="8 11" id="KW-0472">Membrane</keyword>
<evidence type="ECO:0000256" key="4">
    <source>
        <dbReference type="ARBA" id="ARBA00022692"/>
    </source>
</evidence>
<dbReference type="GO" id="GO:0016020">
    <property type="term" value="C:membrane"/>
    <property type="evidence" value="ECO:0007669"/>
    <property type="project" value="UniProtKB-SubCell"/>
</dbReference>
<feature type="transmembrane region" description="Helical" evidence="11">
    <location>
        <begin position="787"/>
        <end position="811"/>
    </location>
</feature>
<evidence type="ECO:0000256" key="6">
    <source>
        <dbReference type="ARBA" id="ARBA00022989"/>
    </source>
</evidence>
<dbReference type="PANTHER" id="PTHR32468">
    <property type="entry name" value="CATION/H + ANTIPORTER"/>
    <property type="match status" value="1"/>
</dbReference>
<dbReference type="Pfam" id="PF00999">
    <property type="entry name" value="Na_H_Exchanger"/>
    <property type="match status" value="1"/>
</dbReference>
<dbReference type="PANTHER" id="PTHR32468:SF0">
    <property type="entry name" value="K(+)_H(+) ANTIPORTER 1"/>
    <property type="match status" value="1"/>
</dbReference>
<comment type="caution">
    <text evidence="13">The sequence shown here is derived from an EMBL/GenBank/DDBJ whole genome shotgun (WGS) entry which is preliminary data.</text>
</comment>
<evidence type="ECO:0000259" key="12">
    <source>
        <dbReference type="PROSITE" id="PS50994"/>
    </source>
</evidence>
<feature type="region of interest" description="Disordered" evidence="10">
    <location>
        <begin position="308"/>
        <end position="341"/>
    </location>
</feature>
<dbReference type="GO" id="GO:0015074">
    <property type="term" value="P:DNA integration"/>
    <property type="evidence" value="ECO:0007669"/>
    <property type="project" value="InterPro"/>
</dbReference>
<reference evidence="13" key="1">
    <citation type="journal article" date="2019" name="Sci. Rep.">
        <title>Draft genome of Tanacetum cinerariifolium, the natural source of mosquito coil.</title>
        <authorList>
            <person name="Yamashiro T."/>
            <person name="Shiraishi A."/>
            <person name="Satake H."/>
            <person name="Nakayama K."/>
        </authorList>
    </citation>
    <scope>NUCLEOTIDE SEQUENCE</scope>
</reference>
<comment type="subcellular location">
    <subcellularLocation>
        <location evidence="1">Membrane</location>
        <topology evidence="1">Multi-pass membrane protein</topology>
    </subcellularLocation>
</comment>
<dbReference type="InterPro" id="IPR057290">
    <property type="entry name" value="CHX17_C"/>
</dbReference>
<dbReference type="GO" id="GO:1902600">
    <property type="term" value="P:proton transmembrane transport"/>
    <property type="evidence" value="ECO:0007669"/>
    <property type="project" value="InterPro"/>
</dbReference>
<evidence type="ECO:0000256" key="1">
    <source>
        <dbReference type="ARBA" id="ARBA00004141"/>
    </source>
</evidence>
<dbReference type="PROSITE" id="PS50994">
    <property type="entry name" value="INTEGRASE"/>
    <property type="match status" value="1"/>
</dbReference>
<dbReference type="GO" id="GO:0003676">
    <property type="term" value="F:nucleic acid binding"/>
    <property type="evidence" value="ECO:0007669"/>
    <property type="project" value="InterPro"/>
</dbReference>
<name>A0A6L2MTG4_TANCI</name>
<keyword evidence="7" id="KW-0406">Ion transport</keyword>
<dbReference type="InterPro" id="IPR036397">
    <property type="entry name" value="RNaseH_sf"/>
</dbReference>
<dbReference type="GO" id="GO:0012505">
    <property type="term" value="C:endomembrane system"/>
    <property type="evidence" value="ECO:0007669"/>
    <property type="project" value="TreeGrafter"/>
</dbReference>
<dbReference type="SUPFAM" id="SSF53098">
    <property type="entry name" value="Ribonuclease H-like"/>
    <property type="match status" value="1"/>
</dbReference>
<evidence type="ECO:0000256" key="2">
    <source>
        <dbReference type="ARBA" id="ARBA00022448"/>
    </source>
</evidence>
<organism evidence="13">
    <name type="scientific">Tanacetum cinerariifolium</name>
    <name type="common">Dalmatian daisy</name>
    <name type="synonym">Chrysanthemum cinerariifolium</name>
    <dbReference type="NCBI Taxonomy" id="118510"/>
    <lineage>
        <taxon>Eukaryota</taxon>
        <taxon>Viridiplantae</taxon>
        <taxon>Streptophyta</taxon>
        <taxon>Embryophyta</taxon>
        <taxon>Tracheophyta</taxon>
        <taxon>Spermatophyta</taxon>
        <taxon>Magnoliopsida</taxon>
        <taxon>eudicotyledons</taxon>
        <taxon>Gunneridae</taxon>
        <taxon>Pentapetalae</taxon>
        <taxon>asterids</taxon>
        <taxon>campanulids</taxon>
        <taxon>Asterales</taxon>
        <taxon>Asteraceae</taxon>
        <taxon>Asteroideae</taxon>
        <taxon>Anthemideae</taxon>
        <taxon>Anthemidinae</taxon>
        <taxon>Tanacetum</taxon>
    </lineage>
</organism>
<dbReference type="InterPro" id="IPR054722">
    <property type="entry name" value="PolX-like_BBD"/>
</dbReference>
<protein>
    <submittedName>
        <fullName evidence="13">Cation/H(+) antiporter 20</fullName>
    </submittedName>
</protein>
<dbReference type="InterPro" id="IPR057291">
    <property type="entry name" value="CHX17_2nd"/>
</dbReference>
<dbReference type="GO" id="GO:0006885">
    <property type="term" value="P:regulation of pH"/>
    <property type="evidence" value="ECO:0007669"/>
    <property type="project" value="TreeGrafter"/>
</dbReference>
<comment type="similarity">
    <text evidence="9">Belongs to the monovalent cation:proton antiporter 2 (CPA2) transporter (TC 2.A.37) family. CHX (TC 2.A.37.4) subfamily.</text>
</comment>
<feature type="transmembrane region" description="Helical" evidence="11">
    <location>
        <begin position="647"/>
        <end position="677"/>
    </location>
</feature>
<sequence length="1172" mass="130855">MSSSYDNFVETLLYGKKSLTLKDVLSCLNSRELKKMTYAKDGGDGLYVRGRSDYRGNQGRGSSQSKSKEVNWIYQKTARQGSGMPSEGYDNGDLLMASMCHMGTEKVRVQIKDGLSFVLENVRYILELKINLISLGTLDREGYTVKLQNDRVKVINGSLMVLSGTIKENYLYSLDGWAESGEASVGRKLKKLRADNGLEFCNHDLNKLCKERDIARHLKVARTPQQNALAERMNMTLLNKVRCLLIQSGLPDLFWAEATMTAAYMINRSPSTTLEKQKPMDLWSGHPANYEMLRIFNSKKKVEFELKLQGSRVEPTVDPHTREYPGNEDEEQDEGPQQSNLDNYVLVRDRAKRITTIPARYRDEGNVSLSRPSGSRVEDDMTAYAFAIGRDEFFKEESYLGAGRSTTWLELGGLQEQIDYNEIFSPVVRHTSIRVILSLTACEDYELEQFDVKTEFLHGNLEETIYMRQPPGFEEGTSNKMIGWLLVKASLGSNILRNCYEKEFDLKELGPTRKILGMEIVRGRGSRTLKVSQPGYVQKILNNYRVYNEKSVYVPLGAHFKVSLKDCPSRDWDVERMSKVPYANVVGIVYGRDQGKHVDVHGFVDADYAKDPYKGCAFVIFMMVVIKPAMAWVAHRCLPEHNTVDEAYICLSLATVMVFGFITDFIGIHSIFGAFVFGLTIPKGDFAEKLIQRIEDFVSGLLLPLYFASSGLKTDVTKISGGKGWGLLAMVITAACGGKILGTFVVAVMCMMSVRESITLGLLMNTKGLVELIVLNIGKEKKVLNDVAFAILVLMALFTTFITTPAVMALYKPARRSGSAGSSSSKKYDLCLLACAHGPGNISSLINLIESTHSVNKSQLKLYIMHLVELTERSSSIVMVQRVRKNGLPFVSRFNYKVRAFHERVAVAFRAYGQMGNVVIRTMTAISALSTMHEDICHVAKEKNVPMIILPFHKRWIKTDAILVDRGLGDESQQNLGSVTTVAHKACVMFFGGPDDHECLELTGRMVEHPAVNVTVLRFVEGIRVEHDGVGLRPAPSNGTEKYTFSTAIDNPAKEKERDEKAIDDFQEKWEGMVEYKEIKGTNVVESILAIGKSGEYELIVVGKARFPTVMVARLADRQPEHAELGPVGDLLASSNHGIVSSVLVIQHDKEQLEDVSVSVATQNEEAANEEV</sequence>
<evidence type="ECO:0000256" key="11">
    <source>
        <dbReference type="SAM" id="Phobius"/>
    </source>
</evidence>
<feature type="transmembrane region" description="Helical" evidence="11">
    <location>
        <begin position="726"/>
        <end position="754"/>
    </location>
</feature>
<keyword evidence="2" id="KW-0813">Transport</keyword>
<dbReference type="InterPro" id="IPR006153">
    <property type="entry name" value="Cation/H_exchanger_TM"/>
</dbReference>
<dbReference type="EMBL" id="BKCJ010007315">
    <property type="protein sequence ID" value="GEU76617.1"/>
    <property type="molecule type" value="Genomic_DNA"/>
</dbReference>
<gene>
    <name evidence="13" type="ORF">Tci_048595</name>
</gene>
<dbReference type="Pfam" id="PF07727">
    <property type="entry name" value="RVT_2"/>
    <property type="match status" value="1"/>
</dbReference>
<dbReference type="Pfam" id="PF23259">
    <property type="entry name" value="CHX17_C"/>
    <property type="match status" value="1"/>
</dbReference>
<dbReference type="Pfam" id="PF23256">
    <property type="entry name" value="CHX17_2nd"/>
    <property type="match status" value="1"/>
</dbReference>
<evidence type="ECO:0000256" key="9">
    <source>
        <dbReference type="ARBA" id="ARBA00038341"/>
    </source>
</evidence>
<feature type="compositionally biased region" description="Basic and acidic residues" evidence="10">
    <location>
        <begin position="315"/>
        <end position="325"/>
    </location>
</feature>